<protein>
    <submittedName>
        <fullName evidence="7">Protein yellow</fullName>
    </submittedName>
</protein>
<dbReference type="PANTHER" id="PTHR10009">
    <property type="entry name" value="PROTEIN YELLOW-RELATED"/>
    <property type="match status" value="1"/>
</dbReference>
<evidence type="ECO:0000313" key="7">
    <source>
        <dbReference type="EMBL" id="JAI26767.1"/>
    </source>
</evidence>
<dbReference type="Pfam" id="PF03022">
    <property type="entry name" value="MRJP"/>
    <property type="match status" value="1"/>
</dbReference>
<name>A0A0K8UJA5_BACLA</name>
<evidence type="ECO:0000256" key="1">
    <source>
        <dbReference type="ARBA" id="ARBA00004613"/>
    </source>
</evidence>
<reference evidence="7" key="1">
    <citation type="submission" date="2015-06" db="EMBL/GenBank/DDBJ databases">
        <authorList>
            <person name="Hoefler B.C."/>
            <person name="Straight P.D."/>
        </authorList>
    </citation>
    <scope>NUCLEOTIDE SEQUENCE</scope>
</reference>
<keyword evidence="3" id="KW-0964">Secreted</keyword>
<dbReference type="OrthoDB" id="8184345at2759"/>
<dbReference type="GO" id="GO:0005576">
    <property type="term" value="C:extracellular region"/>
    <property type="evidence" value="ECO:0007669"/>
    <property type="project" value="UniProtKB-SubCell"/>
</dbReference>
<evidence type="ECO:0000256" key="4">
    <source>
        <dbReference type="ARBA" id="ARBA00022729"/>
    </source>
</evidence>
<accession>A0A0K8UJA5</accession>
<organism evidence="7">
    <name type="scientific">Bactrocera latifrons</name>
    <name type="common">Malaysian fruit fly</name>
    <name type="synonym">Chaetodacus latifrons</name>
    <dbReference type="NCBI Taxonomy" id="174628"/>
    <lineage>
        <taxon>Eukaryota</taxon>
        <taxon>Metazoa</taxon>
        <taxon>Ecdysozoa</taxon>
        <taxon>Arthropoda</taxon>
        <taxon>Hexapoda</taxon>
        <taxon>Insecta</taxon>
        <taxon>Pterygota</taxon>
        <taxon>Neoptera</taxon>
        <taxon>Endopterygota</taxon>
        <taxon>Diptera</taxon>
        <taxon>Brachycera</taxon>
        <taxon>Muscomorpha</taxon>
        <taxon>Tephritoidea</taxon>
        <taxon>Tephritidae</taxon>
        <taxon>Bactrocera</taxon>
        <taxon>Bactrocera</taxon>
    </lineage>
</organism>
<gene>
    <name evidence="7" type="primary">y_13</name>
    <name evidence="7" type="ORF">c0_g1_i1</name>
</gene>
<feature type="chain" id="PRO_5005521087" evidence="6">
    <location>
        <begin position="19"/>
        <end position="449"/>
    </location>
</feature>
<dbReference type="AlphaFoldDB" id="A0A0K8UJA5"/>
<dbReference type="Gene3D" id="2.120.10.30">
    <property type="entry name" value="TolB, C-terminal domain"/>
    <property type="match status" value="1"/>
</dbReference>
<evidence type="ECO:0000256" key="6">
    <source>
        <dbReference type="SAM" id="SignalP"/>
    </source>
</evidence>
<comment type="subcellular location">
    <subcellularLocation>
        <location evidence="1">Secreted</location>
    </subcellularLocation>
</comment>
<dbReference type="EMBL" id="GDHF01025547">
    <property type="protein sequence ID" value="JAI26767.1"/>
    <property type="molecule type" value="Transcribed_RNA"/>
</dbReference>
<evidence type="ECO:0000256" key="2">
    <source>
        <dbReference type="ARBA" id="ARBA00009127"/>
    </source>
</evidence>
<keyword evidence="5" id="KW-0325">Glycoprotein</keyword>
<proteinExistence type="inferred from homology"/>
<evidence type="ECO:0000256" key="5">
    <source>
        <dbReference type="ARBA" id="ARBA00023180"/>
    </source>
</evidence>
<feature type="signal peptide" evidence="6">
    <location>
        <begin position="1"/>
        <end position="18"/>
    </location>
</feature>
<dbReference type="InterPro" id="IPR017996">
    <property type="entry name" value="MRJP/yellow-related"/>
</dbReference>
<evidence type="ECO:0000256" key="3">
    <source>
        <dbReference type="ARBA" id="ARBA00022525"/>
    </source>
</evidence>
<sequence length="449" mass="50773">MLLLCCCFMQLLLHLVSGDVPESDVEPLLRRKEFVTLHKWSELKLGVPEGYRQPLTVDANRYAQDKLLPVDVDVEYGDDGYHRTFLTIPRLSHGVLYSLAVVADSDNATLLNPLLVPYPSYDWHSSFGQNCSSITSAIRTFIDDCWRLWVVDLGQINGIQYCAPQILAFDLVTDQLIHRYVIPASQYTPGVSIFTALAVDINESVPKAECSTATVYIADPWGYGLIVYDMRRGQSWRIQNAHMQPDQQLTQDKTGSSGIFTVSISPRQHDREGGENAERRLYFHALNSFLEVSVPLVVVNNASLWTQLKNTETQNEVLKEFRIVGSRGIQCESEAMDSEGNLYCSLISSSALIAWKENSDYDSDHLKVVAYNPDRLRFVTGLKVNRNNLDEDELWALSSNPELFVGGNVQTDDIKFQIIGCRVKNLLENEPCSVVINHLQNTINYYKEH</sequence>
<comment type="similarity">
    <text evidence="2">Belongs to the major royal jelly protein family.</text>
</comment>
<dbReference type="PANTHER" id="PTHR10009:SF7">
    <property type="entry name" value="GH10609P-RELATED"/>
    <property type="match status" value="1"/>
</dbReference>
<keyword evidence="4 6" id="KW-0732">Signal</keyword>
<dbReference type="InterPro" id="IPR011042">
    <property type="entry name" value="6-blade_b-propeller_TolB-like"/>
</dbReference>